<reference evidence="1 2" key="1">
    <citation type="submission" date="2018-06" db="EMBL/GenBank/DDBJ databases">
        <title>Thermoflavimicrobium daqus sp. nov., a thermophilic microbe isolated from Moutai-flavour Daqu.</title>
        <authorList>
            <person name="Wang X."/>
            <person name="Zhou H."/>
        </authorList>
    </citation>
    <scope>NUCLEOTIDE SEQUENCE [LARGE SCALE GENOMIC DNA]</scope>
    <source>
        <strain evidence="1 2">FBKL4.011</strain>
    </source>
</reference>
<keyword evidence="2" id="KW-1185">Reference proteome</keyword>
<name>A0A364K5X3_9BACL</name>
<dbReference type="RefSeq" id="WP_113658282.1">
    <property type="nucleotide sequence ID" value="NZ_KZ845665.1"/>
</dbReference>
<evidence type="ECO:0000313" key="1">
    <source>
        <dbReference type="EMBL" id="RAL25668.1"/>
    </source>
</evidence>
<dbReference type="Proteomes" id="UP000251213">
    <property type="component" value="Unassembled WGS sequence"/>
</dbReference>
<comment type="caution">
    <text evidence="1">The sequence shown here is derived from an EMBL/GenBank/DDBJ whole genome shotgun (WGS) entry which is preliminary data.</text>
</comment>
<evidence type="ECO:0000313" key="2">
    <source>
        <dbReference type="Proteomes" id="UP000251213"/>
    </source>
</evidence>
<protein>
    <submittedName>
        <fullName evidence="1">Uncharacterized protein</fullName>
    </submittedName>
</protein>
<dbReference type="OrthoDB" id="9934793at2"/>
<organism evidence="1 2">
    <name type="scientific">Thermoflavimicrobium daqui</name>
    <dbReference type="NCBI Taxonomy" id="2137476"/>
    <lineage>
        <taxon>Bacteria</taxon>
        <taxon>Bacillati</taxon>
        <taxon>Bacillota</taxon>
        <taxon>Bacilli</taxon>
        <taxon>Bacillales</taxon>
        <taxon>Thermoactinomycetaceae</taxon>
        <taxon>Thermoflavimicrobium</taxon>
    </lineage>
</organism>
<proteinExistence type="predicted"/>
<dbReference type="EMBL" id="QJKK01000003">
    <property type="protein sequence ID" value="RAL25668.1"/>
    <property type="molecule type" value="Genomic_DNA"/>
</dbReference>
<sequence>MVIWDTSHPFGKSNKSIDSNSYFQVELKTTDGHLLQFTFLTGRILEFEQVTVIGGKLNDLTTNSNLTLQNQK</sequence>
<dbReference type="AlphaFoldDB" id="A0A364K5X3"/>
<gene>
    <name evidence="1" type="ORF">DL897_06205</name>
</gene>
<accession>A0A364K5X3</accession>
<reference evidence="1 2" key="2">
    <citation type="submission" date="2018-06" db="EMBL/GenBank/DDBJ databases">
        <authorList>
            <person name="Zhirakovskaya E."/>
        </authorList>
    </citation>
    <scope>NUCLEOTIDE SEQUENCE [LARGE SCALE GENOMIC DNA]</scope>
    <source>
        <strain evidence="1 2">FBKL4.011</strain>
    </source>
</reference>